<feature type="non-terminal residue" evidence="1">
    <location>
        <position position="114"/>
    </location>
</feature>
<evidence type="ECO:0000313" key="2">
    <source>
        <dbReference type="Proteomes" id="UP001172386"/>
    </source>
</evidence>
<dbReference type="EMBL" id="JAPDRQ010000114">
    <property type="protein sequence ID" value="KAJ9654718.1"/>
    <property type="molecule type" value="Genomic_DNA"/>
</dbReference>
<evidence type="ECO:0000313" key="1">
    <source>
        <dbReference type="EMBL" id="KAJ9654718.1"/>
    </source>
</evidence>
<proteinExistence type="predicted"/>
<reference evidence="1" key="1">
    <citation type="submission" date="2022-10" db="EMBL/GenBank/DDBJ databases">
        <title>Culturing micro-colonial fungi from biological soil crusts in the Mojave desert and describing Neophaeococcomyces mojavensis, and introducing the new genera and species Taxawa tesnikishii.</title>
        <authorList>
            <person name="Kurbessoian T."/>
            <person name="Stajich J.E."/>
        </authorList>
    </citation>
    <scope>NUCLEOTIDE SEQUENCE</scope>
    <source>
        <strain evidence="1">JES_112</strain>
    </source>
</reference>
<dbReference type="Proteomes" id="UP001172386">
    <property type="component" value="Unassembled WGS sequence"/>
</dbReference>
<gene>
    <name evidence="1" type="ORF">H2198_006308</name>
</gene>
<name>A0ACC3A3D8_9EURO</name>
<organism evidence="1 2">
    <name type="scientific">Neophaeococcomyces mojaviensis</name>
    <dbReference type="NCBI Taxonomy" id="3383035"/>
    <lineage>
        <taxon>Eukaryota</taxon>
        <taxon>Fungi</taxon>
        <taxon>Dikarya</taxon>
        <taxon>Ascomycota</taxon>
        <taxon>Pezizomycotina</taxon>
        <taxon>Eurotiomycetes</taxon>
        <taxon>Chaetothyriomycetidae</taxon>
        <taxon>Chaetothyriales</taxon>
        <taxon>Chaetothyriales incertae sedis</taxon>
        <taxon>Neophaeococcomyces</taxon>
    </lineage>
</organism>
<accession>A0ACC3A3D8</accession>
<comment type="caution">
    <text evidence="1">The sequence shown here is derived from an EMBL/GenBank/DDBJ whole genome shotgun (WGS) entry which is preliminary data.</text>
</comment>
<protein>
    <submittedName>
        <fullName evidence="1">Uncharacterized protein</fullName>
    </submittedName>
</protein>
<keyword evidence="2" id="KW-1185">Reference proteome</keyword>
<sequence>MGRLRTAASACFLAIGGFLFGYDSGIIASTIAQPYFVEHMGTPTTSETGGIVSSFTGGAILGSLSIAFLADRFGRKMTVFIGSVISVLGCALQGGAANIPMMIAGRFIAGIAVG</sequence>